<keyword evidence="2 7" id="KW-0812">Transmembrane</keyword>
<dbReference type="CDD" id="cd07346">
    <property type="entry name" value="ABC_6TM_exporters"/>
    <property type="match status" value="1"/>
</dbReference>
<dbReference type="FunFam" id="3.40.50.300:FF:000218">
    <property type="entry name" value="Multidrug ABC transporter ATP-binding protein"/>
    <property type="match status" value="1"/>
</dbReference>
<dbReference type="Pfam" id="PF00664">
    <property type="entry name" value="ABC_membrane"/>
    <property type="match status" value="1"/>
</dbReference>
<sequence>MRNLWRFLAYARPYRKVMIIALIASLLRMVMSTYMPYYVGKVVDFADAAFRVTGRTMLADEAWQKIAVLTGVFLGLLVMHAIVTVGRLHLPQRASASVIRDIRYQLFAHVQRLSLGFHAARPSGAIASRVITDVATAQQAIELGIIVTCQGVLQMITIACIMLAINWPWALVSFAVLPLFLITTRLLSRPLRTASRHMLESTEQMSGHVHERFGMIREVQSFGAEHAEQARVLEHTEQLRTHALRHSLLTGLLTAGGEATRFLGLAIVLLAGVYFASIEQVSIGAIMMFYLYTDRLFTPVQWMTGSYGQLQSAVSATERIFEFLDTEPKIQNTPGATLLELGAAPTVRFEDVRFSYPVDKPQIVLKDLSFEIPAGSRVALVGPSGGGKTTTLSLLPRFYDVQGGRILIDGHEVRDVTVRSLRKAIGLVPQEPVLFSGTIRENILYGRQGASENDILHAATAANAHDFIMEQESGYDTVVGERGVGLSGGQIQRIAIARAFLKNPPILIMDEPTSNLDAISESLILEAIDRLAEGRTTFVVAHRLSVARSADMILVIEDGRLVEQGHHDDLLERGGIYADLWRRQVG</sequence>
<dbReference type="PROSITE" id="PS50929">
    <property type="entry name" value="ABC_TM1F"/>
    <property type="match status" value="1"/>
</dbReference>
<proteinExistence type="predicted"/>
<feature type="domain" description="ABC transmembrane type-1" evidence="9">
    <location>
        <begin position="19"/>
        <end position="312"/>
    </location>
</feature>
<dbReference type="Pfam" id="PF00005">
    <property type="entry name" value="ABC_tran"/>
    <property type="match status" value="1"/>
</dbReference>
<evidence type="ECO:0000256" key="7">
    <source>
        <dbReference type="SAM" id="Phobius"/>
    </source>
</evidence>
<dbReference type="InterPro" id="IPR039421">
    <property type="entry name" value="Type_1_exporter"/>
</dbReference>
<keyword evidence="4" id="KW-0067">ATP-binding</keyword>
<evidence type="ECO:0000313" key="10">
    <source>
        <dbReference type="EMBL" id="KKO11396.1"/>
    </source>
</evidence>
<dbReference type="InterPro" id="IPR003593">
    <property type="entry name" value="AAA+_ATPase"/>
</dbReference>
<dbReference type="SMART" id="SM00382">
    <property type="entry name" value="AAA"/>
    <property type="match status" value="1"/>
</dbReference>
<dbReference type="PANTHER" id="PTHR43394">
    <property type="entry name" value="ATP-DEPENDENT PERMEASE MDL1, MITOCHONDRIAL"/>
    <property type="match status" value="1"/>
</dbReference>
<dbReference type="PROSITE" id="PS50893">
    <property type="entry name" value="ABC_TRANSPORTER_2"/>
    <property type="match status" value="1"/>
</dbReference>
<dbReference type="EMBL" id="LAZR01000003">
    <property type="protein sequence ID" value="KKO11396.1"/>
    <property type="molecule type" value="Genomic_DNA"/>
</dbReference>
<evidence type="ECO:0008006" key="11">
    <source>
        <dbReference type="Google" id="ProtNLM"/>
    </source>
</evidence>
<evidence type="ECO:0000256" key="6">
    <source>
        <dbReference type="ARBA" id="ARBA00023136"/>
    </source>
</evidence>
<gene>
    <name evidence="10" type="ORF">LCGC14_0018770</name>
</gene>
<feature type="domain" description="ABC transporter" evidence="8">
    <location>
        <begin position="347"/>
        <end position="583"/>
    </location>
</feature>
<keyword evidence="3" id="KW-0547">Nucleotide-binding</keyword>
<dbReference type="AlphaFoldDB" id="A0A0F9W277"/>
<dbReference type="InterPro" id="IPR011527">
    <property type="entry name" value="ABC1_TM_dom"/>
</dbReference>
<dbReference type="SUPFAM" id="SSF90123">
    <property type="entry name" value="ABC transporter transmembrane region"/>
    <property type="match status" value="1"/>
</dbReference>
<evidence type="ECO:0000256" key="1">
    <source>
        <dbReference type="ARBA" id="ARBA00004141"/>
    </source>
</evidence>
<dbReference type="InterPro" id="IPR017871">
    <property type="entry name" value="ABC_transporter-like_CS"/>
</dbReference>
<dbReference type="InterPro" id="IPR003439">
    <property type="entry name" value="ABC_transporter-like_ATP-bd"/>
</dbReference>
<reference evidence="10" key="1">
    <citation type="journal article" date="2015" name="Nature">
        <title>Complex archaea that bridge the gap between prokaryotes and eukaryotes.</title>
        <authorList>
            <person name="Spang A."/>
            <person name="Saw J.H."/>
            <person name="Jorgensen S.L."/>
            <person name="Zaremba-Niedzwiedzka K."/>
            <person name="Martijn J."/>
            <person name="Lind A.E."/>
            <person name="van Eijk R."/>
            <person name="Schleper C."/>
            <person name="Guy L."/>
            <person name="Ettema T.J."/>
        </authorList>
    </citation>
    <scope>NUCLEOTIDE SEQUENCE</scope>
</reference>
<feature type="transmembrane region" description="Helical" evidence="7">
    <location>
        <begin position="262"/>
        <end position="292"/>
    </location>
</feature>
<feature type="transmembrane region" description="Helical" evidence="7">
    <location>
        <begin position="143"/>
        <end position="165"/>
    </location>
</feature>
<comment type="caution">
    <text evidence="10">The sequence shown here is derived from an EMBL/GenBank/DDBJ whole genome shotgun (WGS) entry which is preliminary data.</text>
</comment>
<dbReference type="GO" id="GO:0016020">
    <property type="term" value="C:membrane"/>
    <property type="evidence" value="ECO:0007669"/>
    <property type="project" value="UniProtKB-SubCell"/>
</dbReference>
<accession>A0A0F9W277</accession>
<evidence type="ECO:0000256" key="4">
    <source>
        <dbReference type="ARBA" id="ARBA00022840"/>
    </source>
</evidence>
<keyword evidence="5 7" id="KW-1133">Transmembrane helix</keyword>
<dbReference type="GO" id="GO:0015421">
    <property type="term" value="F:ABC-type oligopeptide transporter activity"/>
    <property type="evidence" value="ECO:0007669"/>
    <property type="project" value="TreeGrafter"/>
</dbReference>
<dbReference type="InterPro" id="IPR027417">
    <property type="entry name" value="P-loop_NTPase"/>
</dbReference>
<comment type="subcellular location">
    <subcellularLocation>
        <location evidence="1">Membrane</location>
        <topology evidence="1">Multi-pass membrane protein</topology>
    </subcellularLocation>
</comment>
<protein>
    <recommendedName>
        <fullName evidence="11">ABC transporter ATP-binding protein</fullName>
    </recommendedName>
</protein>
<dbReference type="PANTHER" id="PTHR43394:SF1">
    <property type="entry name" value="ATP-BINDING CASSETTE SUB-FAMILY B MEMBER 10, MITOCHONDRIAL"/>
    <property type="match status" value="1"/>
</dbReference>
<evidence type="ECO:0000256" key="5">
    <source>
        <dbReference type="ARBA" id="ARBA00022989"/>
    </source>
</evidence>
<dbReference type="GO" id="GO:0005524">
    <property type="term" value="F:ATP binding"/>
    <property type="evidence" value="ECO:0007669"/>
    <property type="project" value="UniProtKB-KW"/>
</dbReference>
<evidence type="ECO:0000256" key="3">
    <source>
        <dbReference type="ARBA" id="ARBA00022741"/>
    </source>
</evidence>
<dbReference type="SUPFAM" id="SSF52540">
    <property type="entry name" value="P-loop containing nucleoside triphosphate hydrolases"/>
    <property type="match status" value="1"/>
</dbReference>
<feature type="transmembrane region" description="Helical" evidence="7">
    <location>
        <begin position="66"/>
        <end position="90"/>
    </location>
</feature>
<dbReference type="Gene3D" id="3.40.50.300">
    <property type="entry name" value="P-loop containing nucleotide triphosphate hydrolases"/>
    <property type="match status" value="1"/>
</dbReference>
<organism evidence="10">
    <name type="scientific">marine sediment metagenome</name>
    <dbReference type="NCBI Taxonomy" id="412755"/>
    <lineage>
        <taxon>unclassified sequences</taxon>
        <taxon>metagenomes</taxon>
        <taxon>ecological metagenomes</taxon>
    </lineage>
</organism>
<evidence type="ECO:0000259" key="8">
    <source>
        <dbReference type="PROSITE" id="PS50893"/>
    </source>
</evidence>
<dbReference type="GO" id="GO:0016887">
    <property type="term" value="F:ATP hydrolysis activity"/>
    <property type="evidence" value="ECO:0007669"/>
    <property type="project" value="InterPro"/>
</dbReference>
<dbReference type="Gene3D" id="1.20.1560.10">
    <property type="entry name" value="ABC transporter type 1, transmembrane domain"/>
    <property type="match status" value="1"/>
</dbReference>
<dbReference type="InterPro" id="IPR036640">
    <property type="entry name" value="ABC1_TM_sf"/>
</dbReference>
<name>A0A0F9W277_9ZZZZ</name>
<evidence type="ECO:0000259" key="9">
    <source>
        <dbReference type="PROSITE" id="PS50929"/>
    </source>
</evidence>
<keyword evidence="6 7" id="KW-0472">Membrane</keyword>
<dbReference type="PROSITE" id="PS00211">
    <property type="entry name" value="ABC_TRANSPORTER_1"/>
    <property type="match status" value="1"/>
</dbReference>
<feature type="transmembrane region" description="Helical" evidence="7">
    <location>
        <begin position="171"/>
        <end position="188"/>
    </location>
</feature>
<evidence type="ECO:0000256" key="2">
    <source>
        <dbReference type="ARBA" id="ARBA00022692"/>
    </source>
</evidence>